<dbReference type="InterPro" id="IPR003788">
    <property type="entry name" value="NDUFAF7"/>
</dbReference>
<dbReference type="RefSeq" id="WP_114744846.1">
    <property type="nucleotide sequence ID" value="NZ_QQAY01000003.1"/>
</dbReference>
<dbReference type="Gene3D" id="3.40.50.12710">
    <property type="match status" value="1"/>
</dbReference>
<comment type="caution">
    <text evidence="3">The sequence shown here is derived from an EMBL/GenBank/DDBJ whole genome shotgun (WGS) entry which is preliminary data.</text>
</comment>
<reference evidence="3 4" key="1">
    <citation type="submission" date="2018-07" db="EMBL/GenBank/DDBJ databases">
        <title>Genomic Encyclopedia of Type Strains, Phase IV (KMG-IV): sequencing the most valuable type-strain genomes for metagenomic binning, comparative biology and taxonomic classification.</title>
        <authorList>
            <person name="Goeker M."/>
        </authorList>
    </citation>
    <scope>NUCLEOTIDE SEQUENCE [LARGE SCALE GENOMIC DNA]</scope>
    <source>
        <strain evidence="3 4">DSM 25281</strain>
    </source>
</reference>
<dbReference type="PANTHER" id="PTHR12049">
    <property type="entry name" value="PROTEIN ARGININE METHYLTRANSFERASE NDUFAF7, MITOCHONDRIAL"/>
    <property type="match status" value="1"/>
</dbReference>
<evidence type="ECO:0000256" key="2">
    <source>
        <dbReference type="ARBA" id="ARBA00022679"/>
    </source>
</evidence>
<name>A0A370GJV2_9BACI</name>
<dbReference type="PANTHER" id="PTHR12049:SF7">
    <property type="entry name" value="PROTEIN ARGININE METHYLTRANSFERASE NDUFAF7, MITOCHONDRIAL"/>
    <property type="match status" value="1"/>
</dbReference>
<dbReference type="EMBL" id="QQAY01000003">
    <property type="protein sequence ID" value="RDI43941.1"/>
    <property type="molecule type" value="Genomic_DNA"/>
</dbReference>
<organism evidence="3 4">
    <name type="scientific">Falsibacillus pallidus</name>
    <dbReference type="NCBI Taxonomy" id="493781"/>
    <lineage>
        <taxon>Bacteria</taxon>
        <taxon>Bacillati</taxon>
        <taxon>Bacillota</taxon>
        <taxon>Bacilli</taxon>
        <taxon>Bacillales</taxon>
        <taxon>Bacillaceae</taxon>
        <taxon>Falsibacillus</taxon>
    </lineage>
</organism>
<dbReference type="GO" id="GO:0035243">
    <property type="term" value="F:protein-arginine omega-N symmetric methyltransferase activity"/>
    <property type="evidence" value="ECO:0007669"/>
    <property type="project" value="TreeGrafter"/>
</dbReference>
<dbReference type="GO" id="GO:0032259">
    <property type="term" value="P:methylation"/>
    <property type="evidence" value="ECO:0007669"/>
    <property type="project" value="UniProtKB-KW"/>
</dbReference>
<dbReference type="InterPro" id="IPR029063">
    <property type="entry name" value="SAM-dependent_MTases_sf"/>
</dbReference>
<dbReference type="AlphaFoldDB" id="A0A370GJV2"/>
<dbReference type="Pfam" id="PF02636">
    <property type="entry name" value="Methyltransf_28"/>
    <property type="match status" value="1"/>
</dbReference>
<evidence type="ECO:0000313" key="3">
    <source>
        <dbReference type="EMBL" id="RDI43941.1"/>
    </source>
</evidence>
<keyword evidence="1 3" id="KW-0489">Methyltransferase</keyword>
<protein>
    <submittedName>
        <fullName evidence="3">SAM-dependent MidA family methyltransferase</fullName>
    </submittedName>
</protein>
<proteinExistence type="predicted"/>
<dbReference type="SUPFAM" id="SSF53335">
    <property type="entry name" value="S-adenosyl-L-methionine-dependent methyltransferases"/>
    <property type="match status" value="1"/>
</dbReference>
<keyword evidence="4" id="KW-1185">Reference proteome</keyword>
<keyword evidence="2 3" id="KW-0808">Transferase</keyword>
<dbReference type="Proteomes" id="UP000255326">
    <property type="component" value="Unassembled WGS sequence"/>
</dbReference>
<gene>
    <name evidence="3" type="ORF">DFR59_1033</name>
</gene>
<dbReference type="OrthoDB" id="9794208at2"/>
<dbReference type="InterPro" id="IPR038375">
    <property type="entry name" value="NDUFAF7_sf"/>
</dbReference>
<evidence type="ECO:0000256" key="1">
    <source>
        <dbReference type="ARBA" id="ARBA00022603"/>
    </source>
</evidence>
<accession>A0A370GJV2</accession>
<evidence type="ECO:0000313" key="4">
    <source>
        <dbReference type="Proteomes" id="UP000255326"/>
    </source>
</evidence>
<sequence>MKKKLKEIFTDKKMLSVADFMEYALYHPVNGYYMNQHKKIGRSGDFLTSPKVSPVFAKLIARYCLDHWKNGEAELRFMEIACGDGAFASQFLYFLREMDEEISRNLKYIGIEKSHFHQKLFRETVEFHSIELYPSIADIPSFKGIIFSNEWLDAFPVRIIENCGEEMQEIMLRLDGDEIKEVKINRVDEPITEYLQEYSLEPQQGERIEVSIAMEREFKDLMRKLEKGILLTIDYGDLDGNCGKRGSLRGFKSHHLVDDYYKYPGEMDITYNVPFHVLRKIGLNAGAKELLFQRQDEFLMEQGVYGELKSCTSPDPFSAEKKWNRKIMQLMEGSGMSRMFHVLAQQK</sequence>